<feature type="transmembrane region" description="Helical" evidence="1">
    <location>
        <begin position="12"/>
        <end position="32"/>
    </location>
</feature>
<dbReference type="PANTHER" id="PTHR33294">
    <property type="entry name" value="AWPM-19-LIKE FAMILY PROTEIN"/>
    <property type="match status" value="1"/>
</dbReference>
<evidence type="ECO:0000313" key="2">
    <source>
        <dbReference type="EnsemblPlants" id="QL06p005915:mrna"/>
    </source>
</evidence>
<protein>
    <submittedName>
        <fullName evidence="2">Uncharacterized protein</fullName>
    </submittedName>
</protein>
<reference evidence="2 3" key="1">
    <citation type="journal article" date="2016" name="G3 (Bethesda)">
        <title>First Draft Assembly and Annotation of the Genome of a California Endemic Oak Quercus lobata Nee (Fagaceae).</title>
        <authorList>
            <person name="Sork V.L."/>
            <person name="Fitz-Gibbon S.T."/>
            <person name="Puiu D."/>
            <person name="Crepeau M."/>
            <person name="Gugger P.F."/>
            <person name="Sherman R."/>
            <person name="Stevens K."/>
            <person name="Langley C.H."/>
            <person name="Pellegrini M."/>
            <person name="Salzberg S.L."/>
        </authorList>
    </citation>
    <scope>NUCLEOTIDE SEQUENCE [LARGE SCALE GENOMIC DNA]</scope>
    <source>
        <strain evidence="2 3">cv. SW786</strain>
    </source>
</reference>
<keyword evidence="3" id="KW-1185">Reference proteome</keyword>
<dbReference type="PANTHER" id="PTHR33294:SF3">
    <property type="entry name" value="AWPM-19-LIKE FAMILY PROTEIN"/>
    <property type="match status" value="1"/>
</dbReference>
<proteinExistence type="predicted"/>
<dbReference type="Gramene" id="QL06p005915:mrna">
    <property type="protein sequence ID" value="QL06p005915:mrna"/>
    <property type="gene ID" value="QL06p005915"/>
</dbReference>
<dbReference type="Pfam" id="PF05512">
    <property type="entry name" value="AWPM-19"/>
    <property type="match status" value="1"/>
</dbReference>
<name>A0A7N2LWS5_QUELO</name>
<reference evidence="2" key="2">
    <citation type="submission" date="2021-01" db="UniProtKB">
        <authorList>
            <consortium name="EnsemblPlants"/>
        </authorList>
    </citation>
    <scope>IDENTIFICATION</scope>
</reference>
<dbReference type="EnsemblPlants" id="QL06p005915:mrna">
    <property type="protein sequence ID" value="QL06p005915:mrna"/>
    <property type="gene ID" value="QL06p005915"/>
</dbReference>
<dbReference type="InParanoid" id="A0A7N2LWS5"/>
<keyword evidence="1" id="KW-0472">Membrane</keyword>
<dbReference type="Proteomes" id="UP000594261">
    <property type="component" value="Chromosome 6"/>
</dbReference>
<accession>A0A7N2LWS5</accession>
<feature type="transmembrane region" description="Helical" evidence="1">
    <location>
        <begin position="62"/>
        <end position="82"/>
    </location>
</feature>
<dbReference type="EMBL" id="LRBV02000006">
    <property type="status" value="NOT_ANNOTATED_CDS"/>
    <property type="molecule type" value="Genomic_DNA"/>
</dbReference>
<evidence type="ECO:0000313" key="3">
    <source>
        <dbReference type="Proteomes" id="UP000594261"/>
    </source>
</evidence>
<keyword evidence="1" id="KW-1133">Transmembrane helix</keyword>
<dbReference type="AlphaFoldDB" id="A0A7N2LWS5"/>
<dbReference type="InterPro" id="IPR008390">
    <property type="entry name" value="AWPM-19"/>
</dbReference>
<evidence type="ECO:0000256" key="1">
    <source>
        <dbReference type="SAM" id="Phobius"/>
    </source>
</evidence>
<keyword evidence="1" id="KW-0812">Transmembrane</keyword>
<organism evidence="2 3">
    <name type="scientific">Quercus lobata</name>
    <name type="common">Valley oak</name>
    <dbReference type="NCBI Taxonomy" id="97700"/>
    <lineage>
        <taxon>Eukaryota</taxon>
        <taxon>Viridiplantae</taxon>
        <taxon>Streptophyta</taxon>
        <taxon>Embryophyta</taxon>
        <taxon>Tracheophyta</taxon>
        <taxon>Spermatophyta</taxon>
        <taxon>Magnoliopsida</taxon>
        <taxon>eudicotyledons</taxon>
        <taxon>Gunneridae</taxon>
        <taxon>Pentapetalae</taxon>
        <taxon>rosids</taxon>
        <taxon>fabids</taxon>
        <taxon>Fagales</taxon>
        <taxon>Fagaceae</taxon>
        <taxon>Quercus</taxon>
    </lineage>
</organism>
<feature type="transmembrane region" description="Helical" evidence="1">
    <location>
        <begin position="94"/>
        <end position="113"/>
    </location>
</feature>
<sequence length="141" mass="15376">MASEGSKSTATILLILNLVLYFVITVIASWAINHEIERTHKKNLIFEIFTIFFPLGNKATGFFVPISLLAGVVGVITSLTGLSNVSQWNAPNLLAAADSSLVTLSLTIFAMGYTNYSSLFYFSDSTILEKLGNDTIRGYNN</sequence>